<protein>
    <submittedName>
        <fullName evidence="2">Uncharacterized protein</fullName>
    </submittedName>
</protein>
<gene>
    <name evidence="2" type="ORF">Pc22g14790</name>
    <name evidence="2" type="ORF">PCH_Pc22g14790</name>
</gene>
<dbReference type="VEuPathDB" id="FungiDB:PCH_Pc22g14790"/>
<dbReference type="OrthoDB" id="10261951at2759"/>
<accession>B6HVB6</accession>
<dbReference type="HOGENOM" id="CLU_871454_0_0_1"/>
<feature type="compositionally biased region" description="Polar residues" evidence="1">
    <location>
        <begin position="206"/>
        <end position="216"/>
    </location>
</feature>
<feature type="compositionally biased region" description="Polar residues" evidence="1">
    <location>
        <begin position="172"/>
        <end position="190"/>
    </location>
</feature>
<dbReference type="OMA" id="NNQSHYW"/>
<dbReference type="GeneID" id="8308704"/>
<dbReference type="AlphaFoldDB" id="B6HVB6"/>
<dbReference type="KEGG" id="pcs:N7525_004893"/>
<dbReference type="eggNOG" id="ENOG502SNCM">
    <property type="taxonomic scope" value="Eukaryota"/>
</dbReference>
<sequence length="364" mass="40048">MGILYTLIPGAFQMFHSPQRNRFLTLELPAMDVKSLPEFQFFPYPAKYSIESKEPTDDPITLNTSSSWTYCGPLLTLESCNLPSSFNTWADATINGSILPSLSSFLAYVHDFLTKNNQSHYWLTIRASKGSDEFDTPRWHTDDLFFSPLQPPITQTRRESLFSPITNLLKSTWTGPTTNQNLSGQISPSKPQTKHHDHPPTPPTAQIPSTSPTPTNWKLTTTLLGPGTLFIPSATNRLARATQQAAKSAARAADPDHVCVSVRCVGCAMAAESVRAQLAVELGGHGMVQASPGECVFFRVGEDEGAVHSEPRSHVDRVFVNVVPGHEADLRALMAKWGMEYPRAWCVGLPLVIGEEECLRDVGV</sequence>
<name>B6HVB6_PENRW</name>
<reference evidence="2 3" key="1">
    <citation type="journal article" date="2008" name="Nat. Biotechnol.">
        <title>Genome sequencing and analysis of the filamentous fungus Penicillium chrysogenum.</title>
        <authorList>
            <person name="van den Berg M.A."/>
            <person name="Albang R."/>
            <person name="Albermann K."/>
            <person name="Badger J.H."/>
            <person name="Daran J.-M."/>
            <person name="Driessen A.J.M."/>
            <person name="Garcia-Estrada C."/>
            <person name="Fedorova N.D."/>
            <person name="Harris D.M."/>
            <person name="Heijne W.H.M."/>
            <person name="Joardar V.S."/>
            <person name="Kiel J.A.K.W."/>
            <person name="Kovalchuk A."/>
            <person name="Martin J.F."/>
            <person name="Nierman W.C."/>
            <person name="Nijland J.G."/>
            <person name="Pronk J.T."/>
            <person name="Roubos J.A."/>
            <person name="van der Klei I.J."/>
            <person name="van Peij N.N.M.E."/>
            <person name="Veenhuis M."/>
            <person name="von Doehren H."/>
            <person name="Wagner C."/>
            <person name="Wortman J.R."/>
            <person name="Bovenberg R.A.L."/>
        </authorList>
    </citation>
    <scope>NUCLEOTIDE SEQUENCE [LARGE SCALE GENOMIC DNA]</scope>
    <source>
        <strain evidence="3">ATCC 28089 / DSM 1075 / NRRL 1951 / Wisconsin 54-1255</strain>
    </source>
</reference>
<keyword evidence="3" id="KW-1185">Reference proteome</keyword>
<organism evidence="2 3">
    <name type="scientific">Penicillium rubens (strain ATCC 28089 / DSM 1075 / NRRL 1951 / Wisconsin 54-1255)</name>
    <name type="common">Penicillium chrysogenum</name>
    <dbReference type="NCBI Taxonomy" id="500485"/>
    <lineage>
        <taxon>Eukaryota</taxon>
        <taxon>Fungi</taxon>
        <taxon>Dikarya</taxon>
        <taxon>Ascomycota</taxon>
        <taxon>Pezizomycotina</taxon>
        <taxon>Eurotiomycetes</taxon>
        <taxon>Eurotiomycetidae</taxon>
        <taxon>Eurotiales</taxon>
        <taxon>Aspergillaceae</taxon>
        <taxon>Penicillium</taxon>
        <taxon>Penicillium chrysogenum species complex</taxon>
    </lineage>
</organism>
<evidence type="ECO:0000256" key="1">
    <source>
        <dbReference type="SAM" id="MobiDB-lite"/>
    </source>
</evidence>
<evidence type="ECO:0000313" key="3">
    <source>
        <dbReference type="Proteomes" id="UP000000724"/>
    </source>
</evidence>
<proteinExistence type="predicted"/>
<dbReference type="EMBL" id="AM920437">
    <property type="protein sequence ID" value="CAP98767.1"/>
    <property type="molecule type" value="Genomic_DNA"/>
</dbReference>
<evidence type="ECO:0000313" key="2">
    <source>
        <dbReference type="EMBL" id="CAP98767.1"/>
    </source>
</evidence>
<feature type="region of interest" description="Disordered" evidence="1">
    <location>
        <begin position="172"/>
        <end position="216"/>
    </location>
</feature>
<dbReference type="Proteomes" id="UP000000724">
    <property type="component" value="Contig Pc00c22"/>
</dbReference>